<dbReference type="GeneID" id="40316101"/>
<evidence type="ECO:0000256" key="1">
    <source>
        <dbReference type="SAM" id="MobiDB-lite"/>
    </source>
</evidence>
<dbReference type="Proteomes" id="UP000284403">
    <property type="component" value="Unassembled WGS sequence"/>
</dbReference>
<accession>A0A422Q4I7</accession>
<feature type="compositionally biased region" description="Low complexity" evidence="1">
    <location>
        <begin position="87"/>
        <end position="98"/>
    </location>
</feature>
<dbReference type="EMBL" id="MKKU01000094">
    <property type="protein sequence ID" value="RNF24877.1"/>
    <property type="molecule type" value="Genomic_DNA"/>
</dbReference>
<organism evidence="2 3">
    <name type="scientific">Trypanosoma conorhini</name>
    <dbReference type="NCBI Taxonomy" id="83891"/>
    <lineage>
        <taxon>Eukaryota</taxon>
        <taxon>Discoba</taxon>
        <taxon>Euglenozoa</taxon>
        <taxon>Kinetoplastea</taxon>
        <taxon>Metakinetoplastina</taxon>
        <taxon>Trypanosomatida</taxon>
        <taxon>Trypanosomatidae</taxon>
        <taxon>Trypanosoma</taxon>
    </lineage>
</organism>
<proteinExistence type="predicted"/>
<keyword evidence="3" id="KW-1185">Reference proteome</keyword>
<dbReference type="RefSeq" id="XP_029230563.1">
    <property type="nucleotide sequence ID" value="XM_029369415.1"/>
</dbReference>
<name>A0A422Q4I7_9TRYP</name>
<reference evidence="2 3" key="1">
    <citation type="journal article" date="2018" name="BMC Genomics">
        <title>Genomic comparison of Trypanosoma conorhini and Trypanosoma rangeli to Trypanosoma cruzi strains of high and low virulence.</title>
        <authorList>
            <person name="Bradwell K.R."/>
            <person name="Koparde V.N."/>
            <person name="Matveyev A.V."/>
            <person name="Serrano M.G."/>
            <person name="Alves J.M."/>
            <person name="Parikh H."/>
            <person name="Huang B."/>
            <person name="Lee V."/>
            <person name="Espinosa-Alvarez O."/>
            <person name="Ortiz P.A."/>
            <person name="Costa-Martins A.G."/>
            <person name="Teixeira M.M."/>
            <person name="Buck G.A."/>
        </authorList>
    </citation>
    <scope>NUCLEOTIDE SEQUENCE [LARGE SCALE GENOMIC DNA]</scope>
    <source>
        <strain evidence="2 3">025E</strain>
    </source>
</reference>
<gene>
    <name evidence="2" type="ORF">Tco025E_02490</name>
</gene>
<evidence type="ECO:0000313" key="3">
    <source>
        <dbReference type="Proteomes" id="UP000284403"/>
    </source>
</evidence>
<comment type="caution">
    <text evidence="2">The sequence shown here is derived from an EMBL/GenBank/DDBJ whole genome shotgun (WGS) entry which is preliminary data.</text>
</comment>
<sequence>MSRRTSHGEPAAQAGVPVTYYATCRRIAYLASVGMPQATPYTPPARPQALTLPEPQQTPRAVLPPPPSTPSPAALTTPSRQTVSCSRTTTPRTTTPRATGRRKREVEMFDMDAAYAAFIQRLERQLDAEDAKSA</sequence>
<dbReference type="OrthoDB" id="250567at2759"/>
<feature type="region of interest" description="Disordered" evidence="1">
    <location>
        <begin position="36"/>
        <end position="103"/>
    </location>
</feature>
<dbReference type="AlphaFoldDB" id="A0A422Q4I7"/>
<evidence type="ECO:0000313" key="2">
    <source>
        <dbReference type="EMBL" id="RNF24877.1"/>
    </source>
</evidence>
<protein>
    <submittedName>
        <fullName evidence="2">Uncharacterized protein</fullName>
    </submittedName>
</protein>